<evidence type="ECO:0000313" key="3">
    <source>
        <dbReference type="RefSeq" id="XP_047741082.1"/>
    </source>
</evidence>
<dbReference type="KEGG" id="hazt:125179372"/>
<dbReference type="GeneID" id="125179372"/>
<gene>
    <name evidence="3" type="primary">LOC125179372</name>
</gene>
<name>A0A979FXC3_HYAAZ</name>
<feature type="domain" description="KNTC1 first ARM-repeats" evidence="1">
    <location>
        <begin position="4"/>
        <end position="84"/>
    </location>
</feature>
<keyword evidence="2" id="KW-1185">Reference proteome</keyword>
<dbReference type="Pfam" id="PF24520">
    <property type="entry name" value="ARM_KNTC1_1st"/>
    <property type="match status" value="1"/>
</dbReference>
<sequence length="177" mass="18893">MWGCIWRRHQHEFMDRVDEGDVSAMLHGVPGGLPSDALVAWLPHALADLLLLCPPALPAILRWTLARIRSLESREKAQWPDNALRVGHAVLGTVGRALSGPAALLHLLQVCTMTGLYRTCGPPAPAAGPAALLHLLQVCTMTGLYRTCGPPAPAAGVYHDGAVQDLLPSCTCCRCVP</sequence>
<dbReference type="OrthoDB" id="343783at2759"/>
<evidence type="ECO:0000313" key="2">
    <source>
        <dbReference type="Proteomes" id="UP000694843"/>
    </source>
</evidence>
<dbReference type="AlphaFoldDB" id="A0A979FXC3"/>
<dbReference type="InterPro" id="IPR055403">
    <property type="entry name" value="ARM_KNTC1_1st"/>
</dbReference>
<dbReference type="RefSeq" id="XP_047741082.1">
    <property type="nucleotide sequence ID" value="XM_047885126.1"/>
</dbReference>
<dbReference type="Proteomes" id="UP000694843">
    <property type="component" value="Unplaced"/>
</dbReference>
<proteinExistence type="predicted"/>
<organism evidence="2 3">
    <name type="scientific">Hyalella azteca</name>
    <name type="common">Amphipod</name>
    <dbReference type="NCBI Taxonomy" id="294128"/>
    <lineage>
        <taxon>Eukaryota</taxon>
        <taxon>Metazoa</taxon>
        <taxon>Ecdysozoa</taxon>
        <taxon>Arthropoda</taxon>
        <taxon>Crustacea</taxon>
        <taxon>Multicrustacea</taxon>
        <taxon>Malacostraca</taxon>
        <taxon>Eumalacostraca</taxon>
        <taxon>Peracarida</taxon>
        <taxon>Amphipoda</taxon>
        <taxon>Senticaudata</taxon>
        <taxon>Talitrida</taxon>
        <taxon>Talitroidea</taxon>
        <taxon>Hyalellidae</taxon>
        <taxon>Hyalella</taxon>
    </lineage>
</organism>
<evidence type="ECO:0000259" key="1">
    <source>
        <dbReference type="Pfam" id="PF24520"/>
    </source>
</evidence>
<accession>A0A979FXC3</accession>
<reference evidence="3" key="1">
    <citation type="submission" date="2025-08" db="UniProtKB">
        <authorList>
            <consortium name="RefSeq"/>
        </authorList>
    </citation>
    <scope>IDENTIFICATION</scope>
    <source>
        <tissue evidence="3">Whole organism</tissue>
    </source>
</reference>
<protein>
    <submittedName>
        <fullName evidence="3">Uncharacterized protein LOC125179372</fullName>
    </submittedName>
</protein>